<dbReference type="EMBL" id="AZMM01018906">
    <property type="protein sequence ID" value="ETJ16084.1"/>
    <property type="molecule type" value="Genomic_DNA"/>
</dbReference>
<feature type="non-terminal residue" evidence="1">
    <location>
        <position position="23"/>
    </location>
</feature>
<protein>
    <submittedName>
        <fullName evidence="1">Uncharacterized protein</fullName>
    </submittedName>
</protein>
<proteinExistence type="predicted"/>
<name>W1WI26_9ZZZZ</name>
<accession>W1WI26</accession>
<dbReference type="AlphaFoldDB" id="W1WI26"/>
<evidence type="ECO:0000313" key="1">
    <source>
        <dbReference type="EMBL" id="ETJ16084.1"/>
    </source>
</evidence>
<organism evidence="1">
    <name type="scientific">human gut metagenome</name>
    <dbReference type="NCBI Taxonomy" id="408170"/>
    <lineage>
        <taxon>unclassified sequences</taxon>
        <taxon>metagenomes</taxon>
        <taxon>organismal metagenomes</taxon>
    </lineage>
</organism>
<comment type="caution">
    <text evidence="1">The sequence shown here is derived from an EMBL/GenBank/DDBJ whole genome shotgun (WGS) entry which is preliminary data.</text>
</comment>
<gene>
    <name evidence="1" type="ORF">Q604_UNBc4C00125G0001</name>
</gene>
<sequence length="23" mass="2865">MYTWFCDKGHETKTQQKDYVEVK</sequence>
<reference evidence="1" key="1">
    <citation type="submission" date="2013-12" db="EMBL/GenBank/DDBJ databases">
        <title>A Varibaculum cambriense genome reconstructed from a premature infant gut community with otherwise low bacterial novelty that shifts toward anaerobic metabolism during the third week of life.</title>
        <authorList>
            <person name="Brown C.T."/>
            <person name="Sharon I."/>
            <person name="Thomas B.C."/>
            <person name="Castelle C.J."/>
            <person name="Morowitz M.J."/>
            <person name="Banfield J.F."/>
        </authorList>
    </citation>
    <scope>NUCLEOTIDE SEQUENCE</scope>
</reference>